<sequence length="375" mass="41239">MFCPVIELAQQLIRRPSLSPDDAGCQALLIARLEAIGFTVEPMHIDDTLNFWATRGQGETLAFAGHTDVVPPGDANRWINPPFEPTIRDGMLFGRGAADMKGSLAAMVVAAERFVAAHPHHKGRLAFLITSDEEASAANGTVKVVERLMARHERMDYCLVGEPSSTEVVGDVVKNGRRGSITANLTIHGVQGHVAYPHLADNPVHRAMPALNELVATEWDQGNEFFPPTSMQIANVQAGTGSNNVIPGEFFVQFNFRFSTELTDQMIRERVAALLDRYQLHYTLEWKLSGQPFLTSRGKLVDAVVNAVAHYNEIKPQLLTTGGTSDGRFIARMGAQVVELGPVNATIHKINECVKASDLQMLSRMYQRIMEQLIA</sequence>
<evidence type="ECO:0000256" key="1">
    <source>
        <dbReference type="ARBA" id="ARBA00001941"/>
    </source>
</evidence>
<dbReference type="PANTHER" id="PTHR43808">
    <property type="entry name" value="ACETYLORNITHINE DEACETYLASE"/>
    <property type="match status" value="1"/>
</dbReference>
<comment type="pathway">
    <text evidence="2 16">Amino-acid biosynthesis; L-lysine biosynthesis via DAP pathway; LL-2,6-diaminopimelate from (S)-tetrahydrodipicolinate (succinylase route): step 3/3.</text>
</comment>
<evidence type="ECO:0000256" key="6">
    <source>
        <dbReference type="ARBA" id="ARBA00022391"/>
    </source>
</evidence>
<dbReference type="UniPathway" id="UPA00034">
    <property type="reaction ID" value="UER00021"/>
</dbReference>
<dbReference type="GO" id="GO:0009014">
    <property type="term" value="F:succinyl-diaminopimelate desuccinylase activity"/>
    <property type="evidence" value="ECO:0007669"/>
    <property type="project" value="UniProtKB-UniRule"/>
</dbReference>
<feature type="domain" description="Peptidase M20 dimerisation" evidence="17">
    <location>
        <begin position="175"/>
        <end position="282"/>
    </location>
</feature>
<dbReference type="CDD" id="cd03891">
    <property type="entry name" value="M20_DapE_proteobac"/>
    <property type="match status" value="1"/>
</dbReference>
<evidence type="ECO:0000313" key="19">
    <source>
        <dbReference type="Proteomes" id="UP000502005"/>
    </source>
</evidence>
<dbReference type="SUPFAM" id="SSF55031">
    <property type="entry name" value="Bacterial exopeptidase dimerisation domain"/>
    <property type="match status" value="1"/>
</dbReference>
<comment type="function">
    <text evidence="16">Catalyzes the hydrolysis of N-succinyl-L,L-diaminopimelic acid (SDAP), forming succinate and LL-2,6-diaminopimelate (DAP), an intermediate involved in the bacterial biosynthesis of lysine and meso-diaminopimelic acid, an essential component of bacterial cell walls.</text>
</comment>
<feature type="binding site" evidence="16">
    <location>
        <position position="66"/>
    </location>
    <ligand>
        <name>Zn(2+)</name>
        <dbReference type="ChEBI" id="CHEBI:29105"/>
        <label>1</label>
    </ligand>
</feature>
<name>A0A6B9G508_PANCY</name>
<feature type="binding site" evidence="16">
    <location>
        <position position="99"/>
    </location>
    <ligand>
        <name>Zn(2+)</name>
        <dbReference type="ChEBI" id="CHEBI:29105"/>
        <label>2</label>
    </ligand>
</feature>
<feature type="active site" evidence="16">
    <location>
        <position position="68"/>
    </location>
</feature>
<accession>A0A6B9G508</accession>
<dbReference type="Pfam" id="PF01546">
    <property type="entry name" value="Peptidase_M20"/>
    <property type="match status" value="1"/>
</dbReference>
<evidence type="ECO:0000256" key="7">
    <source>
        <dbReference type="ARBA" id="ARBA00022605"/>
    </source>
</evidence>
<evidence type="ECO:0000256" key="10">
    <source>
        <dbReference type="ARBA" id="ARBA00022833"/>
    </source>
</evidence>
<reference evidence="18 19" key="1">
    <citation type="submission" date="2017-11" db="EMBL/GenBank/DDBJ databases">
        <title>Genome sequence of Pantoea cypripedii NE1.</title>
        <authorList>
            <person name="Nascimento F.X."/>
        </authorList>
    </citation>
    <scope>NUCLEOTIDE SEQUENCE [LARGE SCALE GENOMIC DNA]</scope>
    <source>
        <strain evidence="18 19">NE1</strain>
    </source>
</reference>
<dbReference type="NCBIfam" id="TIGR01246">
    <property type="entry name" value="dapE_proteo"/>
    <property type="match status" value="1"/>
</dbReference>
<comment type="catalytic activity">
    <reaction evidence="15 16">
        <text>N-succinyl-(2S,6S)-2,6-diaminopimelate + H2O = (2S,6S)-2,6-diaminopimelate + succinate</text>
        <dbReference type="Rhea" id="RHEA:22608"/>
        <dbReference type="ChEBI" id="CHEBI:15377"/>
        <dbReference type="ChEBI" id="CHEBI:30031"/>
        <dbReference type="ChEBI" id="CHEBI:57609"/>
        <dbReference type="ChEBI" id="CHEBI:58087"/>
        <dbReference type="EC" id="3.5.1.18"/>
    </reaction>
</comment>
<evidence type="ECO:0000313" key="18">
    <source>
        <dbReference type="EMBL" id="QGY30120.1"/>
    </source>
</evidence>
<evidence type="ECO:0000256" key="16">
    <source>
        <dbReference type="HAMAP-Rule" id="MF_01690"/>
    </source>
</evidence>
<dbReference type="GO" id="GO:0008777">
    <property type="term" value="F:acetylornithine deacetylase activity"/>
    <property type="evidence" value="ECO:0007669"/>
    <property type="project" value="TreeGrafter"/>
</dbReference>
<feature type="active site" description="Proton acceptor" evidence="16">
    <location>
        <position position="133"/>
    </location>
</feature>
<dbReference type="FunFam" id="3.40.630.10:FF:000005">
    <property type="entry name" value="Succinyl-diaminopimelate desuccinylase"/>
    <property type="match status" value="1"/>
</dbReference>
<dbReference type="FunFam" id="3.40.630.10:FF:000010">
    <property type="entry name" value="Succinyl-diaminopimelate desuccinylase"/>
    <property type="match status" value="1"/>
</dbReference>
<evidence type="ECO:0000256" key="2">
    <source>
        <dbReference type="ARBA" id="ARBA00005130"/>
    </source>
</evidence>
<keyword evidence="13 16" id="KW-0170">Cobalt</keyword>
<dbReference type="Pfam" id="PF07687">
    <property type="entry name" value="M20_dimer"/>
    <property type="match status" value="1"/>
</dbReference>
<evidence type="ECO:0000256" key="13">
    <source>
        <dbReference type="ARBA" id="ARBA00023285"/>
    </source>
</evidence>
<dbReference type="PROSITE" id="PS00759">
    <property type="entry name" value="ARGE_DAPE_CPG2_2"/>
    <property type="match status" value="1"/>
</dbReference>
<evidence type="ECO:0000256" key="9">
    <source>
        <dbReference type="ARBA" id="ARBA00022801"/>
    </source>
</evidence>
<feature type="binding site" evidence="16">
    <location>
        <position position="162"/>
    </location>
    <ligand>
        <name>Zn(2+)</name>
        <dbReference type="ChEBI" id="CHEBI:29105"/>
        <label>1</label>
    </ligand>
</feature>
<dbReference type="Proteomes" id="UP000502005">
    <property type="component" value="Chromosome"/>
</dbReference>
<dbReference type="HAMAP" id="MF_01690">
    <property type="entry name" value="DapE"/>
    <property type="match status" value="1"/>
</dbReference>
<dbReference type="PANTHER" id="PTHR43808:SF31">
    <property type="entry name" value="N-ACETYL-L-CITRULLINE DEACETYLASE"/>
    <property type="match status" value="1"/>
</dbReference>
<dbReference type="GO" id="GO:0008270">
    <property type="term" value="F:zinc ion binding"/>
    <property type="evidence" value="ECO:0007669"/>
    <property type="project" value="UniProtKB-UniRule"/>
</dbReference>
<keyword evidence="12 16" id="KW-0457">Lysine biosynthesis</keyword>
<dbReference type="InterPro" id="IPR005941">
    <property type="entry name" value="DapE_proteobac"/>
</dbReference>
<dbReference type="EC" id="3.5.1.18" evidence="5 16"/>
<comment type="cofactor">
    <cofactor evidence="1">
        <name>Co(2+)</name>
        <dbReference type="ChEBI" id="CHEBI:48828"/>
    </cofactor>
</comment>
<evidence type="ECO:0000256" key="4">
    <source>
        <dbReference type="ARBA" id="ARBA00011738"/>
    </source>
</evidence>
<keyword evidence="11 16" id="KW-0220">Diaminopimelate biosynthesis</keyword>
<gene>
    <name evidence="16 18" type="primary">dapE</name>
    <name evidence="18" type="ORF">CUN67_14775</name>
</gene>
<keyword evidence="7 16" id="KW-0028">Amino-acid biosynthesis</keyword>
<evidence type="ECO:0000256" key="11">
    <source>
        <dbReference type="ARBA" id="ARBA00022915"/>
    </source>
</evidence>
<organism evidence="18 19">
    <name type="scientific">Pantoea cypripedii</name>
    <name type="common">Pectobacterium cypripedii</name>
    <name type="synonym">Erwinia cypripedii</name>
    <dbReference type="NCBI Taxonomy" id="55209"/>
    <lineage>
        <taxon>Bacteria</taxon>
        <taxon>Pseudomonadati</taxon>
        <taxon>Pseudomonadota</taxon>
        <taxon>Gammaproteobacteria</taxon>
        <taxon>Enterobacterales</taxon>
        <taxon>Erwiniaceae</taxon>
        <taxon>Pantoea</taxon>
    </lineage>
</organism>
<dbReference type="EMBL" id="CP024768">
    <property type="protein sequence ID" value="QGY30120.1"/>
    <property type="molecule type" value="Genomic_DNA"/>
</dbReference>
<dbReference type="InterPro" id="IPR050072">
    <property type="entry name" value="Peptidase_M20A"/>
</dbReference>
<feature type="binding site" evidence="16">
    <location>
        <position position="348"/>
    </location>
    <ligand>
        <name>Zn(2+)</name>
        <dbReference type="ChEBI" id="CHEBI:29105"/>
        <label>2</label>
    </ligand>
</feature>
<dbReference type="FunFam" id="3.30.70.360:FF:000011">
    <property type="entry name" value="Succinyl-diaminopimelate desuccinylase"/>
    <property type="match status" value="1"/>
</dbReference>
<evidence type="ECO:0000256" key="12">
    <source>
        <dbReference type="ARBA" id="ARBA00023154"/>
    </source>
</evidence>
<feature type="binding site" evidence="16">
    <location>
        <position position="99"/>
    </location>
    <ligand>
        <name>Zn(2+)</name>
        <dbReference type="ChEBI" id="CHEBI:29105"/>
        <label>1</label>
    </ligand>
</feature>
<keyword evidence="8 16" id="KW-0479">Metal-binding</keyword>
<dbReference type="InterPro" id="IPR011650">
    <property type="entry name" value="Peptidase_M20_dimer"/>
</dbReference>
<keyword evidence="10 16" id="KW-0862">Zinc</keyword>
<dbReference type="InterPro" id="IPR001261">
    <property type="entry name" value="ArgE/DapE_CS"/>
</dbReference>
<dbReference type="GO" id="GO:0006526">
    <property type="term" value="P:L-arginine biosynthetic process"/>
    <property type="evidence" value="ECO:0007669"/>
    <property type="project" value="TreeGrafter"/>
</dbReference>
<dbReference type="PROSITE" id="PS00758">
    <property type="entry name" value="ARGE_DAPE_CPG2_1"/>
    <property type="match status" value="1"/>
</dbReference>
<dbReference type="InterPro" id="IPR036264">
    <property type="entry name" value="Bact_exopeptidase_dim_dom"/>
</dbReference>
<feature type="binding site" evidence="16">
    <location>
        <position position="134"/>
    </location>
    <ligand>
        <name>Zn(2+)</name>
        <dbReference type="ChEBI" id="CHEBI:29105"/>
        <label>2</label>
    </ligand>
</feature>
<dbReference type="GO" id="GO:0050897">
    <property type="term" value="F:cobalt ion binding"/>
    <property type="evidence" value="ECO:0007669"/>
    <property type="project" value="UniProtKB-UniRule"/>
</dbReference>
<dbReference type="Gene3D" id="3.40.630.10">
    <property type="entry name" value="Zn peptidases"/>
    <property type="match status" value="2"/>
</dbReference>
<comment type="similarity">
    <text evidence="3 16">Belongs to the peptidase M20A family. DapE subfamily.</text>
</comment>
<comment type="subunit">
    <text evidence="4 16">Homodimer.</text>
</comment>
<dbReference type="SUPFAM" id="SSF53187">
    <property type="entry name" value="Zn-dependent exopeptidases"/>
    <property type="match status" value="1"/>
</dbReference>
<proteinExistence type="inferred from homology"/>
<evidence type="ECO:0000256" key="14">
    <source>
        <dbReference type="ARBA" id="ARBA00031891"/>
    </source>
</evidence>
<dbReference type="InterPro" id="IPR002933">
    <property type="entry name" value="Peptidase_M20"/>
</dbReference>
<dbReference type="GO" id="GO:0009089">
    <property type="term" value="P:lysine biosynthetic process via diaminopimelate"/>
    <property type="evidence" value="ECO:0007669"/>
    <property type="project" value="UniProtKB-UniRule"/>
</dbReference>
<evidence type="ECO:0000256" key="15">
    <source>
        <dbReference type="ARBA" id="ARBA00051301"/>
    </source>
</evidence>
<dbReference type="RefSeq" id="WP_208716029.1">
    <property type="nucleotide sequence ID" value="NZ_CP024768.1"/>
</dbReference>
<dbReference type="NCBIfam" id="NF009557">
    <property type="entry name" value="PRK13009.1"/>
    <property type="match status" value="1"/>
</dbReference>
<protein>
    <recommendedName>
        <fullName evidence="6 16">Succinyl-diaminopimelate desuccinylase</fullName>
        <shortName evidence="16">SDAP desuccinylase</shortName>
        <ecNumber evidence="5 16">3.5.1.18</ecNumber>
    </recommendedName>
    <alternativeName>
        <fullName evidence="14 16">N-succinyl-LL-2,6-diaminoheptanedioate amidohydrolase</fullName>
    </alternativeName>
</protein>
<evidence type="ECO:0000259" key="17">
    <source>
        <dbReference type="Pfam" id="PF07687"/>
    </source>
</evidence>
<keyword evidence="9 16" id="KW-0378">Hydrolase</keyword>
<comment type="cofactor">
    <cofactor evidence="16">
        <name>Zn(2+)</name>
        <dbReference type="ChEBI" id="CHEBI:29105"/>
    </cofactor>
    <cofactor evidence="16">
        <name>Co(2+)</name>
        <dbReference type="ChEBI" id="CHEBI:48828"/>
    </cofactor>
    <text evidence="16">Binds 2 Zn(2+) or Co(2+) ions per subunit.</text>
</comment>
<evidence type="ECO:0000256" key="3">
    <source>
        <dbReference type="ARBA" id="ARBA00006746"/>
    </source>
</evidence>
<evidence type="ECO:0000256" key="8">
    <source>
        <dbReference type="ARBA" id="ARBA00022723"/>
    </source>
</evidence>
<dbReference type="AlphaFoldDB" id="A0A6B9G508"/>
<evidence type="ECO:0000256" key="5">
    <source>
        <dbReference type="ARBA" id="ARBA00011921"/>
    </source>
</evidence>
<dbReference type="GO" id="GO:0019877">
    <property type="term" value="P:diaminopimelate biosynthetic process"/>
    <property type="evidence" value="ECO:0007669"/>
    <property type="project" value="UniProtKB-UniRule"/>
</dbReference>